<dbReference type="Gene3D" id="1.25.40.10">
    <property type="entry name" value="Tetratricopeptide repeat domain"/>
    <property type="match status" value="2"/>
</dbReference>
<dbReference type="PANTHER" id="PTHR21581">
    <property type="entry name" value="D-ALANYL-D-ALANINE CARBOXYPEPTIDASE"/>
    <property type="match status" value="1"/>
</dbReference>
<keyword evidence="4" id="KW-1185">Reference proteome</keyword>
<dbReference type="InterPro" id="IPR011990">
    <property type="entry name" value="TPR-like_helical_dom_sf"/>
</dbReference>
<dbReference type="PANTHER" id="PTHR21581:SF6">
    <property type="entry name" value="TRAFFICKING PROTEIN PARTICLE COMPLEX SUBUNIT 12"/>
    <property type="match status" value="1"/>
</dbReference>
<reference evidence="3" key="1">
    <citation type="submission" date="2023-08" db="EMBL/GenBank/DDBJ databases">
        <authorList>
            <person name="Audoor S."/>
            <person name="Bilcke G."/>
        </authorList>
    </citation>
    <scope>NUCLEOTIDE SEQUENCE</scope>
</reference>
<evidence type="ECO:0000313" key="3">
    <source>
        <dbReference type="EMBL" id="CAJ1969696.1"/>
    </source>
</evidence>
<evidence type="ECO:0000256" key="2">
    <source>
        <dbReference type="SAM" id="MobiDB-lite"/>
    </source>
</evidence>
<dbReference type="SUPFAM" id="SSF48452">
    <property type="entry name" value="TPR-like"/>
    <property type="match status" value="2"/>
</dbReference>
<gene>
    <name evidence="3" type="ORF">CYCCA115_LOCUS23843</name>
</gene>
<dbReference type="PROSITE" id="PS50005">
    <property type="entry name" value="TPR"/>
    <property type="match status" value="1"/>
</dbReference>
<feature type="compositionally biased region" description="Pro residues" evidence="2">
    <location>
        <begin position="1"/>
        <end position="13"/>
    </location>
</feature>
<dbReference type="InterPro" id="IPR019734">
    <property type="entry name" value="TPR_rpt"/>
</dbReference>
<feature type="region of interest" description="Disordered" evidence="2">
    <location>
        <begin position="1"/>
        <end position="67"/>
    </location>
</feature>
<feature type="repeat" description="TPR" evidence="1">
    <location>
        <begin position="374"/>
        <end position="407"/>
    </location>
</feature>
<name>A0AAD2JPJ6_9STRA</name>
<feature type="compositionally biased region" description="Polar residues" evidence="2">
    <location>
        <begin position="29"/>
        <end position="39"/>
    </location>
</feature>
<dbReference type="Proteomes" id="UP001295423">
    <property type="component" value="Unassembled WGS sequence"/>
</dbReference>
<sequence length="518" mass="56641">MPPPPPPPPPPPKLGSVPAGNNHPLAAQSVATPGVSSMSIPKPDAPGGLAAPTSPPLRSPVPIRSASPQVKVTSAAVSPARTLDAQADAFLSAPSYRTNQLGLEPALRPLPLPPGEGIERVRTLVERRAWGDVLKLSANVLQSGNPHADVYSSLLLLPTMAPKSDVETLPLAMKLETVEVMALYCHALLKLRRYADLEKEVAKWNFLFQNETNVFSPDWLPWSIHILGAQSLQYTGDFDQAADVLQDLQSRIPQEDASALASVNIALANLYIRQEQWRLALGTLDRITDLIPAATELEIQSKYSTAPNPAALQSTLTAAYQCEVRFRQGKALLQIGALPQVAELFEYARNEWTAANANIPPELASHPAVGLMFCQMEVNEGLFYFAQNDYDHALSSFSNAVDILRRMDLLTHKYNPDAYLGTGVVCLDEPNELYSECVNNLALCNLYTCKMQDAVGQLEDLVRSDPTAFLTERVAFNLCTLYELGADSAVSARRKRVLQLIAKRFFLHDIGPESFRVS</sequence>
<organism evidence="3 4">
    <name type="scientific">Cylindrotheca closterium</name>
    <dbReference type="NCBI Taxonomy" id="2856"/>
    <lineage>
        <taxon>Eukaryota</taxon>
        <taxon>Sar</taxon>
        <taxon>Stramenopiles</taxon>
        <taxon>Ochrophyta</taxon>
        <taxon>Bacillariophyta</taxon>
        <taxon>Bacillariophyceae</taxon>
        <taxon>Bacillariophycidae</taxon>
        <taxon>Bacillariales</taxon>
        <taxon>Bacillariaceae</taxon>
        <taxon>Cylindrotheca</taxon>
    </lineage>
</organism>
<evidence type="ECO:0000313" key="4">
    <source>
        <dbReference type="Proteomes" id="UP001295423"/>
    </source>
</evidence>
<dbReference type="AlphaFoldDB" id="A0AAD2JPJ6"/>
<proteinExistence type="predicted"/>
<keyword evidence="1" id="KW-0802">TPR repeat</keyword>
<evidence type="ECO:0000256" key="1">
    <source>
        <dbReference type="PROSITE-ProRule" id="PRU00339"/>
    </source>
</evidence>
<protein>
    <submittedName>
        <fullName evidence="3">Uncharacterized protein</fullName>
    </submittedName>
</protein>
<comment type="caution">
    <text evidence="3">The sequence shown here is derived from an EMBL/GenBank/DDBJ whole genome shotgun (WGS) entry which is preliminary data.</text>
</comment>
<dbReference type="EMBL" id="CAKOGP040002424">
    <property type="protein sequence ID" value="CAJ1969696.1"/>
    <property type="molecule type" value="Genomic_DNA"/>
</dbReference>
<accession>A0AAD2JPJ6</accession>